<organism evidence="2 3">
    <name type="scientific">Streptomyces luteosporeus</name>
    <dbReference type="NCBI Taxonomy" id="173856"/>
    <lineage>
        <taxon>Bacteria</taxon>
        <taxon>Bacillati</taxon>
        <taxon>Actinomycetota</taxon>
        <taxon>Actinomycetes</taxon>
        <taxon>Kitasatosporales</taxon>
        <taxon>Streptomycetaceae</taxon>
        <taxon>Streptomyces</taxon>
    </lineage>
</organism>
<protein>
    <recommendedName>
        <fullName evidence="4">DUF2510 domain-containing protein</fullName>
    </recommendedName>
</protein>
<keyword evidence="3" id="KW-1185">Reference proteome</keyword>
<gene>
    <name evidence="2" type="ORF">GCM10010315_36680</name>
</gene>
<name>A0ABP6G8Z0_9ACTN</name>
<evidence type="ECO:0000256" key="1">
    <source>
        <dbReference type="SAM" id="MobiDB-lite"/>
    </source>
</evidence>
<evidence type="ECO:0000313" key="3">
    <source>
        <dbReference type="Proteomes" id="UP001500886"/>
    </source>
</evidence>
<reference evidence="3" key="1">
    <citation type="journal article" date="2019" name="Int. J. Syst. Evol. Microbiol.">
        <title>The Global Catalogue of Microorganisms (GCM) 10K type strain sequencing project: providing services to taxonomists for standard genome sequencing and annotation.</title>
        <authorList>
            <consortium name="The Broad Institute Genomics Platform"/>
            <consortium name="The Broad Institute Genome Sequencing Center for Infectious Disease"/>
            <person name="Wu L."/>
            <person name="Ma J."/>
        </authorList>
    </citation>
    <scope>NUCLEOTIDE SEQUENCE [LARGE SCALE GENOMIC DNA]</scope>
    <source>
        <strain evidence="3">JCM 4542</strain>
    </source>
</reference>
<dbReference type="Proteomes" id="UP001500886">
    <property type="component" value="Unassembled WGS sequence"/>
</dbReference>
<sequence>MANQLLIFDGKTWLDRTPQAFDGTSWRPVPPLYWDGAEWRSEARPPREFPSHSTSISAITGGDLAELSIPPDVRTNDILVSICAHMGGEARYPRLLSPAGVVPTVYTLRSGIRFTSPCGRGSPRADGRPCGTSRGAPRPP</sequence>
<evidence type="ECO:0008006" key="4">
    <source>
        <dbReference type="Google" id="ProtNLM"/>
    </source>
</evidence>
<accession>A0ABP6G8Z0</accession>
<proteinExistence type="predicted"/>
<feature type="region of interest" description="Disordered" evidence="1">
    <location>
        <begin position="117"/>
        <end position="140"/>
    </location>
</feature>
<comment type="caution">
    <text evidence="2">The sequence shown here is derived from an EMBL/GenBank/DDBJ whole genome shotgun (WGS) entry which is preliminary data.</text>
</comment>
<dbReference type="EMBL" id="BAAASL010000013">
    <property type="protein sequence ID" value="GAA2719198.1"/>
    <property type="molecule type" value="Genomic_DNA"/>
</dbReference>
<evidence type="ECO:0000313" key="2">
    <source>
        <dbReference type="EMBL" id="GAA2719198.1"/>
    </source>
</evidence>